<dbReference type="Proteomes" id="UP001607303">
    <property type="component" value="Unassembled WGS sequence"/>
</dbReference>
<feature type="compositionally biased region" description="Basic and acidic residues" evidence="1">
    <location>
        <begin position="7"/>
        <end position="20"/>
    </location>
</feature>
<evidence type="ECO:0000313" key="2">
    <source>
        <dbReference type="EMBL" id="KAL2738537.1"/>
    </source>
</evidence>
<evidence type="ECO:0000256" key="1">
    <source>
        <dbReference type="SAM" id="MobiDB-lite"/>
    </source>
</evidence>
<reference evidence="2 3" key="1">
    <citation type="journal article" date="2024" name="Ann. Entomol. Soc. Am.">
        <title>Genomic analyses of the southern and eastern yellowjacket wasps (Hymenoptera: Vespidae) reveal evolutionary signatures of social life.</title>
        <authorList>
            <person name="Catto M.A."/>
            <person name="Caine P.B."/>
            <person name="Orr S.E."/>
            <person name="Hunt B.G."/>
            <person name="Goodisman M.A.D."/>
        </authorList>
    </citation>
    <scope>NUCLEOTIDE SEQUENCE [LARGE SCALE GENOMIC DNA]</scope>
    <source>
        <strain evidence="2">232</strain>
        <tissue evidence="2">Head and thorax</tissue>
    </source>
</reference>
<proteinExistence type="predicted"/>
<keyword evidence="3" id="KW-1185">Reference proteome</keyword>
<accession>A0ABD2C0H4</accession>
<name>A0ABD2C0H4_VESMC</name>
<feature type="region of interest" description="Disordered" evidence="1">
    <location>
        <begin position="1"/>
        <end position="32"/>
    </location>
</feature>
<protein>
    <submittedName>
        <fullName evidence="2">Uncharacterized protein</fullName>
    </submittedName>
</protein>
<evidence type="ECO:0000313" key="3">
    <source>
        <dbReference type="Proteomes" id="UP001607303"/>
    </source>
</evidence>
<comment type="caution">
    <text evidence="2">The sequence shown here is derived from an EMBL/GenBank/DDBJ whole genome shotgun (WGS) entry which is preliminary data.</text>
</comment>
<dbReference type="AlphaFoldDB" id="A0ABD2C0H4"/>
<gene>
    <name evidence="2" type="ORF">V1477_011896</name>
</gene>
<sequence>MASRKAKQSETIEKEGTDNREGEEDEATTSSHCASRRAVLVFLRTSCWAGWGCSYGLESNQKAWNSLLRADSKVADTVLAPDSYLEGGPDPFISSSSLLY</sequence>
<organism evidence="2 3">
    <name type="scientific">Vespula maculifrons</name>
    <name type="common">Eastern yellow jacket</name>
    <name type="synonym">Wasp</name>
    <dbReference type="NCBI Taxonomy" id="7453"/>
    <lineage>
        <taxon>Eukaryota</taxon>
        <taxon>Metazoa</taxon>
        <taxon>Ecdysozoa</taxon>
        <taxon>Arthropoda</taxon>
        <taxon>Hexapoda</taxon>
        <taxon>Insecta</taxon>
        <taxon>Pterygota</taxon>
        <taxon>Neoptera</taxon>
        <taxon>Endopterygota</taxon>
        <taxon>Hymenoptera</taxon>
        <taxon>Apocrita</taxon>
        <taxon>Aculeata</taxon>
        <taxon>Vespoidea</taxon>
        <taxon>Vespidae</taxon>
        <taxon>Vespinae</taxon>
        <taxon>Vespula</taxon>
    </lineage>
</organism>
<dbReference type="EMBL" id="JAYRBN010000063">
    <property type="protein sequence ID" value="KAL2738537.1"/>
    <property type="molecule type" value="Genomic_DNA"/>
</dbReference>